<dbReference type="Gene3D" id="1.25.40.10">
    <property type="entry name" value="Tetratricopeptide repeat domain"/>
    <property type="match status" value="1"/>
</dbReference>
<evidence type="ECO:0000256" key="1">
    <source>
        <dbReference type="PROSITE-ProRule" id="PRU00339"/>
    </source>
</evidence>
<dbReference type="RefSeq" id="WP_389219506.1">
    <property type="nucleotide sequence ID" value="NZ_JBIACJ010000005.1"/>
</dbReference>
<evidence type="ECO:0000313" key="2">
    <source>
        <dbReference type="EMBL" id="MFE8696919.1"/>
    </source>
</evidence>
<comment type="caution">
    <text evidence="2">The sequence shown here is derived from an EMBL/GenBank/DDBJ whole genome shotgun (WGS) entry which is preliminary data.</text>
</comment>
<dbReference type="EMBL" id="JBIACJ010000005">
    <property type="protein sequence ID" value="MFE8696919.1"/>
    <property type="molecule type" value="Genomic_DNA"/>
</dbReference>
<name>A0ABW6JYH8_9BACI</name>
<dbReference type="InterPro" id="IPR011990">
    <property type="entry name" value="TPR-like_helical_dom_sf"/>
</dbReference>
<protein>
    <submittedName>
        <fullName evidence="2">Tetratricopeptide repeat protein</fullName>
    </submittedName>
</protein>
<reference evidence="2 3" key="1">
    <citation type="submission" date="2024-08" db="EMBL/GenBank/DDBJ databases">
        <title>Two novel Cytobacillus novel species.</title>
        <authorList>
            <person name="Liu G."/>
        </authorList>
    </citation>
    <scope>NUCLEOTIDE SEQUENCE [LARGE SCALE GENOMIC DNA]</scope>
    <source>
        <strain evidence="2 3">FJAT-53684</strain>
    </source>
</reference>
<dbReference type="Pfam" id="PF14559">
    <property type="entry name" value="TPR_19"/>
    <property type="match status" value="1"/>
</dbReference>
<sequence length="341" mass="40322">MKKRDRKKLNDKVILFPDLEKRLLEKGLEKMKQKRFREAIDLFEEANQLEPENSDVHIGLVLAHFELGSLQKAKELANDMLQKGIGEYFQIIDFYLMILVQLHQYDEIVTTIEILLEEKEIPVEKYENFARMLEFSRRMVKASTTIEVEQAPPEDYDEEIDLFSYIDQQEQMMLAAKLAERNIRSYVDRIKNYLTSNQGDLFFKTLLLNVLSEHEYDKEIKVRKLDRELSVIPANLPAVHELPDMELILRLLSDQIEHDDPILFENSKSLINRHFFILYPFSFDSFKENVWAAAYHSLAAEYCGIQYSYEDFALSYQVKMEEMNQAHAFLMKLEEISYGNF</sequence>
<evidence type="ECO:0000313" key="3">
    <source>
        <dbReference type="Proteomes" id="UP001601058"/>
    </source>
</evidence>
<dbReference type="Proteomes" id="UP001601058">
    <property type="component" value="Unassembled WGS sequence"/>
</dbReference>
<accession>A0ABW6JYH8</accession>
<keyword evidence="3" id="KW-1185">Reference proteome</keyword>
<dbReference type="PROSITE" id="PS50005">
    <property type="entry name" value="TPR"/>
    <property type="match status" value="1"/>
</dbReference>
<dbReference type="SUPFAM" id="SSF48452">
    <property type="entry name" value="TPR-like"/>
    <property type="match status" value="1"/>
</dbReference>
<organism evidence="2 3">
    <name type="scientific">Cytobacillus mangrovibacter</name>
    <dbReference type="NCBI Taxonomy" id="3299024"/>
    <lineage>
        <taxon>Bacteria</taxon>
        <taxon>Bacillati</taxon>
        <taxon>Bacillota</taxon>
        <taxon>Bacilli</taxon>
        <taxon>Bacillales</taxon>
        <taxon>Bacillaceae</taxon>
        <taxon>Cytobacillus</taxon>
    </lineage>
</organism>
<dbReference type="InterPro" id="IPR019734">
    <property type="entry name" value="TPR_rpt"/>
</dbReference>
<proteinExistence type="predicted"/>
<gene>
    <name evidence="2" type="ORF">ACFYKT_11295</name>
</gene>
<keyword evidence="1" id="KW-0802">TPR repeat</keyword>
<dbReference type="SUPFAM" id="SSF116965">
    <property type="entry name" value="Hypothetical protein MPN330"/>
    <property type="match status" value="1"/>
</dbReference>
<feature type="repeat" description="TPR" evidence="1">
    <location>
        <begin position="20"/>
        <end position="53"/>
    </location>
</feature>